<dbReference type="InterPro" id="IPR042095">
    <property type="entry name" value="SUMF_sf"/>
</dbReference>
<comment type="caution">
    <text evidence="3">The sequence shown here is derived from an EMBL/GenBank/DDBJ whole genome shotgun (WGS) entry which is preliminary data.</text>
</comment>
<gene>
    <name evidence="3" type="ORF">SCALIN_C15_0029</name>
</gene>
<feature type="compositionally biased region" description="Polar residues" evidence="1">
    <location>
        <begin position="1"/>
        <end position="19"/>
    </location>
</feature>
<dbReference type="InterPro" id="IPR005532">
    <property type="entry name" value="SUMF_dom"/>
</dbReference>
<dbReference type="Pfam" id="PF03781">
    <property type="entry name" value="FGE-sulfatase"/>
    <property type="match status" value="1"/>
</dbReference>
<evidence type="ECO:0000259" key="2">
    <source>
        <dbReference type="Pfam" id="PF03781"/>
    </source>
</evidence>
<evidence type="ECO:0000313" key="4">
    <source>
        <dbReference type="Proteomes" id="UP000218542"/>
    </source>
</evidence>
<keyword evidence="4" id="KW-1185">Reference proteome</keyword>
<proteinExistence type="predicted"/>
<dbReference type="Proteomes" id="UP000218542">
    <property type="component" value="Unassembled WGS sequence"/>
</dbReference>
<feature type="region of interest" description="Disordered" evidence="1">
    <location>
        <begin position="1"/>
        <end position="34"/>
    </location>
</feature>
<dbReference type="EMBL" id="BAOS01000015">
    <property type="protein sequence ID" value="GAX60888.1"/>
    <property type="molecule type" value="Genomic_DNA"/>
</dbReference>
<organism evidence="3 4">
    <name type="scientific">Candidatus Scalindua japonica</name>
    <dbReference type="NCBI Taxonomy" id="1284222"/>
    <lineage>
        <taxon>Bacteria</taxon>
        <taxon>Pseudomonadati</taxon>
        <taxon>Planctomycetota</taxon>
        <taxon>Candidatus Brocadiia</taxon>
        <taxon>Candidatus Brocadiales</taxon>
        <taxon>Candidatus Scalinduaceae</taxon>
        <taxon>Candidatus Scalindua</taxon>
    </lineage>
</organism>
<reference evidence="4" key="1">
    <citation type="journal article" date="2017" name="Environ. Microbiol. Rep.">
        <title>Genetic Diversity of Marine Anaerobic Ammonium-Oxidizing Bacteria as Revealed by Genomic and Proteomic Analyses of 'Candidatus Scalindua japonica'.</title>
        <authorList>
            <person name="Oshiki M."/>
            <person name="Mizuto K."/>
            <person name="Kimura Z."/>
            <person name="Kindaichi T."/>
            <person name="Satoh H."/>
            <person name="Okabe S."/>
        </authorList>
    </citation>
    <scope>NUCLEOTIDE SEQUENCE [LARGE SCALE GENOMIC DNA]</scope>
    <source>
        <strain evidence="4">husup-a2</strain>
    </source>
</reference>
<dbReference type="InterPro" id="IPR016187">
    <property type="entry name" value="CTDL_fold"/>
</dbReference>
<evidence type="ECO:0000313" key="3">
    <source>
        <dbReference type="EMBL" id="GAX60888.1"/>
    </source>
</evidence>
<dbReference type="AlphaFoldDB" id="A0A286TYF1"/>
<name>A0A286TYF1_9BACT</name>
<sequence>MIRGGSWNNDAQSCRSAYRNNNEPDNRNNNLGFRLSSSRKRLDVMRLRIRRPRHSLTNAPDLFRHKPDK</sequence>
<feature type="domain" description="Sulfatase-modifying factor enzyme-like" evidence="2">
    <location>
        <begin position="2"/>
        <end position="35"/>
    </location>
</feature>
<protein>
    <submittedName>
        <fullName evidence="3">Sulphatase-modifying factor protein</fullName>
    </submittedName>
</protein>
<feature type="compositionally biased region" description="Low complexity" evidence="1">
    <location>
        <begin position="20"/>
        <end position="30"/>
    </location>
</feature>
<dbReference type="SUPFAM" id="SSF56436">
    <property type="entry name" value="C-type lectin-like"/>
    <property type="match status" value="1"/>
</dbReference>
<dbReference type="Gene3D" id="3.90.1580.10">
    <property type="entry name" value="paralog of FGE (formylglycine-generating enzyme)"/>
    <property type="match status" value="1"/>
</dbReference>
<accession>A0A286TYF1</accession>
<evidence type="ECO:0000256" key="1">
    <source>
        <dbReference type="SAM" id="MobiDB-lite"/>
    </source>
</evidence>